<evidence type="ECO:0000313" key="1">
    <source>
        <dbReference type="EMBL" id="MBA4453964.1"/>
    </source>
</evidence>
<dbReference type="EMBL" id="JACENC010000132">
    <property type="protein sequence ID" value="MBA4453964.1"/>
    <property type="molecule type" value="Genomic_DNA"/>
</dbReference>
<dbReference type="Proteomes" id="UP000526786">
    <property type="component" value="Unassembled WGS sequence"/>
</dbReference>
<protein>
    <submittedName>
        <fullName evidence="1">ABC transporter substrate-binding protein</fullName>
    </submittedName>
</protein>
<accession>A0AC60W325</accession>
<organism evidence="1 2">
    <name type="scientific">Candidatus Nitrosomaritimum aestuariumsis</name>
    <dbReference type="NCBI Taxonomy" id="3342354"/>
    <lineage>
        <taxon>Archaea</taxon>
        <taxon>Nitrososphaerota</taxon>
        <taxon>Nitrososphaeria</taxon>
        <taxon>Nitrosopumilales</taxon>
        <taxon>Nitrosopumilaceae</taxon>
        <taxon>Candidatus Nitrosomaritimum</taxon>
    </lineage>
</organism>
<name>A0AC60W325_9ARCH</name>
<comment type="caution">
    <text evidence="1">The sequence shown here is derived from an EMBL/GenBank/DDBJ whole genome shotgun (WGS) entry which is preliminary data.</text>
</comment>
<sequence>MKLLLVGILAIVITSFGSTQVFAEKNSFFDSVRFIQYLDENTALEEVRNGNLDLYYYRISADRLENTKAREGLNVYDSSSGSYSILINPAETEKFNPFSITENRFALNYLVDRKLIVNELMAGYGAPMISNYGPFDPAYLTIIEQLESFNFRYNPTLAEEIITKNLKDKGATKIDNKWQIDGAPIEITFFIRSDDPVRKSIGEILSSELERIGFTVKKDFGDLNKAFVIVYGSNPADLKWNLYTEGWNKSAFVKYDSVGLGQMYSPWFSNMPGFNDPSYWNYQNDYIDSISQKIYTGNFSSSEERGKLIQQATVEGVNESVRIFLASKVDQYVVNENVRGIVNDFGAGVPSRFTPINAQGDKEELVIGVKQIYQGAWNPVMGFSDSYSRQIWGILSDPIAFPHPFTGEILPIRGNWQVETAGPDGVLEIPDDAIMWDPVSQEWKKVEKDAQAISKVTFDLEFSNWHNGQKMDMNDVLHSLYFTIEWGTQTDENDKTIDTEFTPRAAQSVQTLIGVKPIDENTIEVYVDFWHFDEG</sequence>
<reference evidence="1 2" key="1">
    <citation type="journal article" date="2020" name="Appl. Environ. Microbiol.">
        <title>Genomic Characteristics of a Novel Species of Ammonia-Oxidizing Archaea from the Jiulong River Estuary.</title>
        <authorList>
            <person name="Zou D."/>
            <person name="Wan R."/>
            <person name="Han L."/>
            <person name="Xu M.N."/>
            <person name="Liu Y."/>
            <person name="Liu H."/>
            <person name="Kao S.J."/>
            <person name="Li M."/>
        </authorList>
    </citation>
    <scope>NUCLEOTIDE SEQUENCE [LARGE SCALE GENOMIC DNA]</scope>
    <source>
        <strain evidence="1">W2bin3</strain>
    </source>
</reference>
<proteinExistence type="predicted"/>
<gene>
    <name evidence="1" type="ORF">H2B05_03365</name>
</gene>
<feature type="non-terminal residue" evidence="1">
    <location>
        <position position="535"/>
    </location>
</feature>
<evidence type="ECO:0000313" key="2">
    <source>
        <dbReference type="Proteomes" id="UP000526786"/>
    </source>
</evidence>